<comment type="caution">
    <text evidence="1">The sequence shown here is derived from an EMBL/GenBank/DDBJ whole genome shotgun (WGS) entry which is preliminary data.</text>
</comment>
<sequence>MVDTRTARATRELLTDDAPTAAVTNEGEAVECASRESSRAVGNVNASSGEATSSDNDALINAAFGSAGIVAAGVVHAASREAATGNAIDDAASGHAASRAAASRDAACGDTSLALSLKEEDIHSRISE</sequence>
<reference evidence="1" key="1">
    <citation type="submission" date="2023-04" db="EMBL/GenBank/DDBJ databases">
        <title>A chromosome-level genome assembly of the parasitoid wasp Eretmocerus hayati.</title>
        <authorList>
            <person name="Zhong Y."/>
            <person name="Liu S."/>
            <person name="Liu Y."/>
        </authorList>
    </citation>
    <scope>NUCLEOTIDE SEQUENCE</scope>
    <source>
        <strain evidence="1">ZJU_SS_LIU_2023</strain>
    </source>
</reference>
<name>A0ACC2PRY2_9HYME</name>
<proteinExistence type="predicted"/>
<protein>
    <submittedName>
        <fullName evidence="1">Uncharacterized protein</fullName>
    </submittedName>
</protein>
<keyword evidence="2" id="KW-1185">Reference proteome</keyword>
<organism evidence="1 2">
    <name type="scientific">Eretmocerus hayati</name>
    <dbReference type="NCBI Taxonomy" id="131215"/>
    <lineage>
        <taxon>Eukaryota</taxon>
        <taxon>Metazoa</taxon>
        <taxon>Ecdysozoa</taxon>
        <taxon>Arthropoda</taxon>
        <taxon>Hexapoda</taxon>
        <taxon>Insecta</taxon>
        <taxon>Pterygota</taxon>
        <taxon>Neoptera</taxon>
        <taxon>Endopterygota</taxon>
        <taxon>Hymenoptera</taxon>
        <taxon>Apocrita</taxon>
        <taxon>Proctotrupomorpha</taxon>
        <taxon>Chalcidoidea</taxon>
        <taxon>Aphelinidae</taxon>
        <taxon>Aphelininae</taxon>
        <taxon>Eretmocerus</taxon>
    </lineage>
</organism>
<dbReference type="EMBL" id="CM056741">
    <property type="protein sequence ID" value="KAJ8686084.1"/>
    <property type="molecule type" value="Genomic_DNA"/>
</dbReference>
<evidence type="ECO:0000313" key="2">
    <source>
        <dbReference type="Proteomes" id="UP001239111"/>
    </source>
</evidence>
<accession>A0ACC2PRY2</accession>
<dbReference type="Proteomes" id="UP001239111">
    <property type="component" value="Chromosome 1"/>
</dbReference>
<evidence type="ECO:0000313" key="1">
    <source>
        <dbReference type="EMBL" id="KAJ8686084.1"/>
    </source>
</evidence>
<gene>
    <name evidence="1" type="ORF">QAD02_021878</name>
</gene>